<dbReference type="AlphaFoldDB" id="A0A833FJ56"/>
<dbReference type="Proteomes" id="UP000434554">
    <property type="component" value="Unassembled WGS sequence"/>
</dbReference>
<dbReference type="Gene3D" id="3.30.450.20">
    <property type="entry name" value="PAS domain"/>
    <property type="match status" value="1"/>
</dbReference>
<reference evidence="1 2" key="1">
    <citation type="submission" date="2019-09" db="EMBL/GenBank/DDBJ databases">
        <title>Draft genome sequence of 3 type strains from the CCUG.</title>
        <authorList>
            <person name="Pineiro-Iglesias B."/>
            <person name="Tunovic T."/>
            <person name="Unosson C."/>
            <person name="Inganas E."/>
            <person name="Ohlen M."/>
            <person name="Cardew S."/>
            <person name="Jensie-Markopoulos S."/>
            <person name="Salva-Serra F."/>
            <person name="Jaen-Luchoro D."/>
            <person name="Karlsson R."/>
            <person name="Svensson-Stadler L."/>
            <person name="Chun J."/>
            <person name="Moore E."/>
        </authorList>
    </citation>
    <scope>NUCLEOTIDE SEQUENCE [LARGE SCALE GENOMIC DNA]</scope>
    <source>
        <strain evidence="1 2">CCUG 65427</strain>
    </source>
</reference>
<dbReference type="PANTHER" id="PTHR39966">
    <property type="entry name" value="BLL2471 PROTEIN-RELATED"/>
    <property type="match status" value="1"/>
</dbReference>
<comment type="caution">
    <text evidence="1">The sequence shown here is derived from an EMBL/GenBank/DDBJ whole genome shotgun (WGS) entry which is preliminary data.</text>
</comment>
<dbReference type="Pfam" id="PF13596">
    <property type="entry name" value="PAS_10"/>
    <property type="match status" value="1"/>
</dbReference>
<evidence type="ECO:0000313" key="2">
    <source>
        <dbReference type="Proteomes" id="UP000434554"/>
    </source>
</evidence>
<dbReference type="GeneID" id="83055106"/>
<dbReference type="Gene3D" id="1.20.120.520">
    <property type="entry name" value="nmb1532 protein domain like"/>
    <property type="match status" value="1"/>
</dbReference>
<gene>
    <name evidence="1" type="ORF">F8R14_08035</name>
</gene>
<dbReference type="PANTHER" id="PTHR39966:SF3">
    <property type="entry name" value="DUF438 DOMAIN-CONTAINING PROTEIN"/>
    <property type="match status" value="1"/>
</dbReference>
<dbReference type="RefSeq" id="WP_127007848.1">
    <property type="nucleotide sequence ID" value="NZ_CALMIE010000017.1"/>
</dbReference>
<sequence>MTTMKTALGLNNNTRLEKMIEIKDGYLSRQLSLKEARALLKDHIGTCTPDEFAYGEQQLKGSYTDEEITHRMDELLELFDDILIRAENTYPENHPLWVYMEEIKAGLAVIDEVDALLKAPHFIKNPWLGIYDKLAQWSRHLSRKQNQLYPALEKYGFDRPTQIMWTFDDKVRGLISESRRLLEAGKQAEFLALQPIMADAFRDLADKEQEVLLPTAYKLVSDNEFSHMSHGDHEIGFALITPPPFYGNATTNTNGINSTKTDLNSPAGEQNFMSELAALLGKYNVATAPSAETELDVATGKLSLERINLLFKHMPVDLSYVDENELVKFYSDTKHRIFPRSANVIGREVRNCHPAKSVHLVEEIIEKFRSGEQDKAEFWINKPEAFIYILYTAVRDEQGNFKGVLEMMQDCTRIRSLEDSRTLLTWDDEVHGNASTSAADATGETEAVATVQETATEKKATTAANNDTITVKGITITGDTKLFDLFDRVPGLRQHMPKINSNFAMLNTAFGKIMAKKATIAKASDRSGMNQADLIKAIAQYIEANL</sequence>
<dbReference type="InterPro" id="IPR035965">
    <property type="entry name" value="PAS-like_dom_sf"/>
</dbReference>
<proteinExistence type="predicted"/>
<dbReference type="SUPFAM" id="SSF55785">
    <property type="entry name" value="PYP-like sensor domain (PAS domain)"/>
    <property type="match status" value="1"/>
</dbReference>
<accession>A0A833FJ56</accession>
<name>A0A833FJ56_9FIRM</name>
<protein>
    <submittedName>
        <fullName evidence="1">Diguanylate cyclase</fullName>
    </submittedName>
</protein>
<organism evidence="1 2">
    <name type="scientific">Veillonella seminalis</name>
    <dbReference type="NCBI Taxonomy" id="1502943"/>
    <lineage>
        <taxon>Bacteria</taxon>
        <taxon>Bacillati</taxon>
        <taxon>Bacillota</taxon>
        <taxon>Negativicutes</taxon>
        <taxon>Veillonellales</taxon>
        <taxon>Veillonellaceae</taxon>
        <taxon>Veillonella</taxon>
    </lineage>
</organism>
<dbReference type="EMBL" id="WBKH01000008">
    <property type="protein sequence ID" value="KAB1477570.1"/>
    <property type="molecule type" value="Genomic_DNA"/>
</dbReference>
<evidence type="ECO:0000313" key="1">
    <source>
        <dbReference type="EMBL" id="KAB1477570.1"/>
    </source>
</evidence>
<dbReference type="GO" id="GO:0005886">
    <property type="term" value="C:plasma membrane"/>
    <property type="evidence" value="ECO:0007669"/>
    <property type="project" value="TreeGrafter"/>
</dbReference>